<evidence type="ECO:0000313" key="3">
    <source>
        <dbReference type="Proteomes" id="UP000030752"/>
    </source>
</evidence>
<dbReference type="InParanoid" id="W2S7Q9"/>
<organism evidence="2 3">
    <name type="scientific">Cyphellophora europaea (strain CBS 101466)</name>
    <name type="common">Phialophora europaea</name>
    <dbReference type="NCBI Taxonomy" id="1220924"/>
    <lineage>
        <taxon>Eukaryota</taxon>
        <taxon>Fungi</taxon>
        <taxon>Dikarya</taxon>
        <taxon>Ascomycota</taxon>
        <taxon>Pezizomycotina</taxon>
        <taxon>Eurotiomycetes</taxon>
        <taxon>Chaetothyriomycetidae</taxon>
        <taxon>Chaetothyriales</taxon>
        <taxon>Cyphellophoraceae</taxon>
        <taxon>Cyphellophora</taxon>
    </lineage>
</organism>
<dbReference type="VEuPathDB" id="FungiDB:HMPREF1541_10387"/>
<dbReference type="RefSeq" id="XP_008713280.1">
    <property type="nucleotide sequence ID" value="XM_008715058.1"/>
</dbReference>
<dbReference type="HOGENOM" id="CLU_2312736_0_0_1"/>
<protein>
    <submittedName>
        <fullName evidence="2">Uncharacterized protein</fullName>
    </submittedName>
</protein>
<dbReference type="Proteomes" id="UP000030752">
    <property type="component" value="Unassembled WGS sequence"/>
</dbReference>
<dbReference type="STRING" id="1220924.W2S7Q9"/>
<dbReference type="EMBL" id="KB822714">
    <property type="protein sequence ID" value="ETN44717.1"/>
    <property type="molecule type" value="Genomic_DNA"/>
</dbReference>
<feature type="region of interest" description="Disordered" evidence="1">
    <location>
        <begin position="78"/>
        <end position="100"/>
    </location>
</feature>
<dbReference type="Gene3D" id="3.40.30.110">
    <property type="match status" value="1"/>
</dbReference>
<sequence length="100" mass="10976">MRKIQGEVKLVGDEEAVEQLLEADYAEAEGEVDRTDPLGLEKGQVVEIWPTDSGSDHRDKGELVSINVKEVVLEPEVPGGKGCFETSLPKNQLQDRTSGR</sequence>
<evidence type="ECO:0000256" key="1">
    <source>
        <dbReference type="SAM" id="MobiDB-lite"/>
    </source>
</evidence>
<evidence type="ECO:0000313" key="2">
    <source>
        <dbReference type="EMBL" id="ETN44717.1"/>
    </source>
</evidence>
<dbReference type="GeneID" id="19977726"/>
<reference evidence="2 3" key="1">
    <citation type="submission" date="2013-03" db="EMBL/GenBank/DDBJ databases">
        <title>The Genome Sequence of Phialophora europaea CBS 101466.</title>
        <authorList>
            <consortium name="The Broad Institute Genomics Platform"/>
            <person name="Cuomo C."/>
            <person name="de Hoog S."/>
            <person name="Gorbushina A."/>
            <person name="Walker B."/>
            <person name="Young S.K."/>
            <person name="Zeng Q."/>
            <person name="Gargeya S."/>
            <person name="Fitzgerald M."/>
            <person name="Haas B."/>
            <person name="Abouelleil A."/>
            <person name="Allen A.W."/>
            <person name="Alvarado L."/>
            <person name="Arachchi H.M."/>
            <person name="Berlin A.M."/>
            <person name="Chapman S.B."/>
            <person name="Gainer-Dewar J."/>
            <person name="Goldberg J."/>
            <person name="Griggs A."/>
            <person name="Gujja S."/>
            <person name="Hansen M."/>
            <person name="Howarth C."/>
            <person name="Imamovic A."/>
            <person name="Ireland A."/>
            <person name="Larimer J."/>
            <person name="McCowan C."/>
            <person name="Murphy C."/>
            <person name="Pearson M."/>
            <person name="Poon T.W."/>
            <person name="Priest M."/>
            <person name="Roberts A."/>
            <person name="Saif S."/>
            <person name="Shea T."/>
            <person name="Sisk P."/>
            <person name="Sykes S."/>
            <person name="Wortman J."/>
            <person name="Nusbaum C."/>
            <person name="Birren B."/>
        </authorList>
    </citation>
    <scope>NUCLEOTIDE SEQUENCE [LARGE SCALE GENOMIC DNA]</scope>
    <source>
        <strain evidence="2 3">CBS 101466</strain>
    </source>
</reference>
<feature type="non-terminal residue" evidence="2">
    <location>
        <position position="100"/>
    </location>
</feature>
<accession>W2S7Q9</accession>
<feature type="compositionally biased region" description="Polar residues" evidence="1">
    <location>
        <begin position="88"/>
        <end position="100"/>
    </location>
</feature>
<gene>
    <name evidence="2" type="ORF">HMPREF1541_10387</name>
</gene>
<name>W2S7Q9_CYPE1</name>
<proteinExistence type="predicted"/>
<dbReference type="AlphaFoldDB" id="W2S7Q9"/>
<dbReference type="OrthoDB" id="202840at2759"/>
<keyword evidence="3" id="KW-1185">Reference proteome</keyword>